<protein>
    <submittedName>
        <fullName evidence="1">Uncharacterized protein</fullName>
    </submittedName>
</protein>
<dbReference type="Proteomes" id="UP000054538">
    <property type="component" value="Unassembled WGS sequence"/>
</dbReference>
<name>A0A0D0E402_9AGAM</name>
<dbReference type="EMBL" id="KN824874">
    <property type="protein sequence ID" value="KIK98986.1"/>
    <property type="molecule type" value="Genomic_DNA"/>
</dbReference>
<keyword evidence="2" id="KW-1185">Reference proteome</keyword>
<organism evidence="1 2">
    <name type="scientific">Paxillus rubicundulus Ve08.2h10</name>
    <dbReference type="NCBI Taxonomy" id="930991"/>
    <lineage>
        <taxon>Eukaryota</taxon>
        <taxon>Fungi</taxon>
        <taxon>Dikarya</taxon>
        <taxon>Basidiomycota</taxon>
        <taxon>Agaricomycotina</taxon>
        <taxon>Agaricomycetes</taxon>
        <taxon>Agaricomycetidae</taxon>
        <taxon>Boletales</taxon>
        <taxon>Paxilineae</taxon>
        <taxon>Paxillaceae</taxon>
        <taxon>Paxillus</taxon>
    </lineage>
</organism>
<gene>
    <name evidence="1" type="ORF">PAXRUDRAFT_823270</name>
</gene>
<dbReference type="HOGENOM" id="CLU_2997115_0_0_1"/>
<proteinExistence type="predicted"/>
<reference evidence="1 2" key="1">
    <citation type="submission" date="2014-04" db="EMBL/GenBank/DDBJ databases">
        <authorList>
            <consortium name="DOE Joint Genome Institute"/>
            <person name="Kuo A."/>
            <person name="Kohler A."/>
            <person name="Jargeat P."/>
            <person name="Nagy L.G."/>
            <person name="Floudas D."/>
            <person name="Copeland A."/>
            <person name="Barry K.W."/>
            <person name="Cichocki N."/>
            <person name="Veneault-Fourrey C."/>
            <person name="LaButti K."/>
            <person name="Lindquist E.A."/>
            <person name="Lipzen A."/>
            <person name="Lundell T."/>
            <person name="Morin E."/>
            <person name="Murat C."/>
            <person name="Sun H."/>
            <person name="Tunlid A."/>
            <person name="Henrissat B."/>
            <person name="Grigoriev I.V."/>
            <person name="Hibbett D.S."/>
            <person name="Martin F."/>
            <person name="Nordberg H.P."/>
            <person name="Cantor M.N."/>
            <person name="Hua S.X."/>
        </authorList>
    </citation>
    <scope>NUCLEOTIDE SEQUENCE [LARGE SCALE GENOMIC DNA]</scope>
    <source>
        <strain evidence="1 2">Ve08.2h10</strain>
    </source>
</reference>
<evidence type="ECO:0000313" key="2">
    <source>
        <dbReference type="Proteomes" id="UP000054538"/>
    </source>
</evidence>
<sequence>MKHVHHTLRNRAGNGNRSLSTRIAHAYVQNRSSESCDSLDIDNQPSQHYVLLRERYQ</sequence>
<accession>A0A0D0E402</accession>
<dbReference type="AlphaFoldDB" id="A0A0D0E402"/>
<evidence type="ECO:0000313" key="1">
    <source>
        <dbReference type="EMBL" id="KIK98986.1"/>
    </source>
</evidence>
<reference evidence="2" key="2">
    <citation type="submission" date="2015-01" db="EMBL/GenBank/DDBJ databases">
        <title>Evolutionary Origins and Diversification of the Mycorrhizal Mutualists.</title>
        <authorList>
            <consortium name="DOE Joint Genome Institute"/>
            <consortium name="Mycorrhizal Genomics Consortium"/>
            <person name="Kohler A."/>
            <person name="Kuo A."/>
            <person name="Nagy L.G."/>
            <person name="Floudas D."/>
            <person name="Copeland A."/>
            <person name="Barry K.W."/>
            <person name="Cichocki N."/>
            <person name="Veneault-Fourrey C."/>
            <person name="LaButti K."/>
            <person name="Lindquist E.A."/>
            <person name="Lipzen A."/>
            <person name="Lundell T."/>
            <person name="Morin E."/>
            <person name="Murat C."/>
            <person name="Riley R."/>
            <person name="Ohm R."/>
            <person name="Sun H."/>
            <person name="Tunlid A."/>
            <person name="Henrissat B."/>
            <person name="Grigoriev I.V."/>
            <person name="Hibbett D.S."/>
            <person name="Martin F."/>
        </authorList>
    </citation>
    <scope>NUCLEOTIDE SEQUENCE [LARGE SCALE GENOMIC DNA]</scope>
    <source>
        <strain evidence="2">Ve08.2h10</strain>
    </source>
</reference>
<dbReference type="InParanoid" id="A0A0D0E402"/>